<evidence type="ECO:0000313" key="12">
    <source>
        <dbReference type="Proteomes" id="UP000310189"/>
    </source>
</evidence>
<evidence type="ECO:0000256" key="7">
    <source>
        <dbReference type="ARBA" id="ARBA00035399"/>
    </source>
</evidence>
<comment type="caution">
    <text evidence="11">The sequence shown here is derived from an EMBL/GenBank/DDBJ whole genome shotgun (WGS) entry which is preliminary data.</text>
</comment>
<reference evidence="11 12" key="1">
    <citation type="submission" date="2019-03" db="EMBL/GenBank/DDBJ databases">
        <title>Sequencing 23 genomes of Wallemia ichthyophaga.</title>
        <authorList>
            <person name="Gostincar C."/>
        </authorList>
    </citation>
    <scope>NUCLEOTIDE SEQUENCE [LARGE SCALE GENOMIC DNA]</scope>
    <source>
        <strain evidence="11 12">EXF-5753</strain>
    </source>
</reference>
<feature type="region of interest" description="Disordered" evidence="9">
    <location>
        <begin position="442"/>
        <end position="471"/>
    </location>
</feature>
<organism evidence="11 12">
    <name type="scientific">Wallemia hederae</name>
    <dbReference type="NCBI Taxonomy" id="1540922"/>
    <lineage>
        <taxon>Eukaryota</taxon>
        <taxon>Fungi</taxon>
        <taxon>Dikarya</taxon>
        <taxon>Basidiomycota</taxon>
        <taxon>Wallemiomycotina</taxon>
        <taxon>Wallemiomycetes</taxon>
        <taxon>Wallemiales</taxon>
        <taxon>Wallemiaceae</taxon>
        <taxon>Wallemia</taxon>
    </lineage>
</organism>
<comment type="subcellular location">
    <subcellularLocation>
        <location evidence="1">Mitochondrion</location>
    </subcellularLocation>
</comment>
<evidence type="ECO:0000256" key="2">
    <source>
        <dbReference type="ARBA" id="ARBA00009254"/>
    </source>
</evidence>
<evidence type="ECO:0000256" key="5">
    <source>
        <dbReference type="ARBA" id="ARBA00023274"/>
    </source>
</evidence>
<dbReference type="PANTHER" id="PTHR21183:SF18">
    <property type="entry name" value="LARGE RIBOSOMAL SUBUNIT PROTEIN UL29M"/>
    <property type="match status" value="1"/>
</dbReference>
<feature type="compositionally biased region" description="Low complexity" evidence="9">
    <location>
        <begin position="35"/>
        <end position="57"/>
    </location>
</feature>
<keyword evidence="12" id="KW-1185">Reference proteome</keyword>
<evidence type="ECO:0000256" key="6">
    <source>
        <dbReference type="ARBA" id="ARBA00035289"/>
    </source>
</evidence>
<dbReference type="GO" id="GO:0032543">
    <property type="term" value="P:mitochondrial translation"/>
    <property type="evidence" value="ECO:0007669"/>
    <property type="project" value="TreeGrafter"/>
</dbReference>
<feature type="compositionally biased region" description="Low complexity" evidence="9">
    <location>
        <begin position="451"/>
        <end position="465"/>
    </location>
</feature>
<dbReference type="Pfam" id="PF04181">
    <property type="entry name" value="RPAP2_Rtr1"/>
    <property type="match status" value="1"/>
</dbReference>
<evidence type="ECO:0000256" key="4">
    <source>
        <dbReference type="ARBA" id="ARBA00023128"/>
    </source>
</evidence>
<dbReference type="GO" id="GO:0003735">
    <property type="term" value="F:structural constituent of ribosome"/>
    <property type="evidence" value="ECO:0007669"/>
    <property type="project" value="InterPro"/>
</dbReference>
<keyword evidence="4" id="KW-0496">Mitochondrion</keyword>
<dbReference type="Gene3D" id="6.10.330.20">
    <property type="match status" value="1"/>
</dbReference>
<comment type="similarity">
    <text evidence="8">Belongs to the RPAP2 family.</text>
</comment>
<feature type="domain" description="RTR1-type" evidence="10">
    <location>
        <begin position="309"/>
        <end position="400"/>
    </location>
</feature>
<keyword evidence="5" id="KW-0687">Ribonucleoprotein</keyword>
<evidence type="ECO:0000256" key="9">
    <source>
        <dbReference type="SAM" id="MobiDB-lite"/>
    </source>
</evidence>
<dbReference type="GO" id="GO:0005762">
    <property type="term" value="C:mitochondrial large ribosomal subunit"/>
    <property type="evidence" value="ECO:0007669"/>
    <property type="project" value="TreeGrafter"/>
</dbReference>
<evidence type="ECO:0000256" key="1">
    <source>
        <dbReference type="ARBA" id="ARBA00004173"/>
    </source>
</evidence>
<sequence>MSILFRRSLATARVLMQEMPQPTQSAKVATAEAQSTTPSPSDASTAATTATAAPATSKEALEKKYTPRQKPLPSIFTKTPIDKKVSVNPKHGLYAFFERRAIDTSRGELADGTGDGKQISSTLPTWTESQSLSSRAWRASELRLKSFEDLHTLWYILLRERNLLSTQLEEARRLGVDIQQSTRVNERRWRVRKSMSRIKYVLSERHHAIISSFLYKFSSHIIQFTSSSSTTIMSDNADSQNTSNAPLKLDVVDDQIRRQKRGKQLANAAVQAMNDVQAIEKAKKTQDLVELKLTFKMTEGAVSKDNFKGFLKLLSSASLSRIEHERHLADLCAYPPCSNPPQAPYTDTQSQLRIDRASLSVYTQNTSVAFCSRRCEQRETWARTKCVGKVESDTSLLVDIDQQQGGQKLLEEFEGGSAAAMKGDEHDNEDPVGDIIERENLQSLANPPALSSQSTTNNSTTTTTTRNVRFE</sequence>
<dbReference type="InterPro" id="IPR010729">
    <property type="entry name" value="Ribosomal_uL29_mit"/>
</dbReference>
<name>A0A4T0FPV4_9BASI</name>
<accession>A0A4T0FPV4</accession>
<dbReference type="InterPro" id="IPR038534">
    <property type="entry name" value="Rtr1/RPAP2_sf"/>
</dbReference>
<dbReference type="InterPro" id="IPR007308">
    <property type="entry name" value="Rtr1/RPAP2_dom"/>
</dbReference>
<dbReference type="InterPro" id="IPR038340">
    <property type="entry name" value="MRP-L47_sf"/>
</dbReference>
<dbReference type="PROSITE" id="PS51479">
    <property type="entry name" value="ZF_RTR1"/>
    <property type="match status" value="1"/>
</dbReference>
<protein>
    <recommendedName>
        <fullName evidence="6">Large ribosomal subunit protein uL29m</fullName>
    </recommendedName>
    <alternativeName>
        <fullName evidence="7">54S ribosomal protein L4, mitochondrial</fullName>
    </alternativeName>
</protein>
<dbReference type="Gene3D" id="1.25.40.820">
    <property type="match status" value="1"/>
</dbReference>
<dbReference type="EMBL" id="SPNW01000019">
    <property type="protein sequence ID" value="TIA90438.1"/>
    <property type="molecule type" value="Genomic_DNA"/>
</dbReference>
<gene>
    <name evidence="11" type="ORF">E3P99_01581</name>
</gene>
<dbReference type="PANTHER" id="PTHR21183">
    <property type="entry name" value="RIBOSOMAL PROTEIN L47, MITOCHONDRIAL-RELATED"/>
    <property type="match status" value="1"/>
</dbReference>
<dbReference type="AlphaFoldDB" id="A0A4T0FPV4"/>
<evidence type="ECO:0000256" key="3">
    <source>
        <dbReference type="ARBA" id="ARBA00022980"/>
    </source>
</evidence>
<feature type="region of interest" description="Disordered" evidence="9">
    <location>
        <begin position="18"/>
        <end position="73"/>
    </location>
</feature>
<dbReference type="Proteomes" id="UP000310189">
    <property type="component" value="Unassembled WGS sequence"/>
</dbReference>
<dbReference type="OrthoDB" id="270763at2759"/>
<proteinExistence type="inferred from homology"/>
<evidence type="ECO:0000313" key="11">
    <source>
        <dbReference type="EMBL" id="TIA90438.1"/>
    </source>
</evidence>
<keyword evidence="3" id="KW-0689">Ribosomal protein</keyword>
<dbReference type="Pfam" id="PF06984">
    <property type="entry name" value="MRP-L47"/>
    <property type="match status" value="1"/>
</dbReference>
<comment type="similarity">
    <text evidence="2">Belongs to the universal ribosomal protein uL29 family.</text>
</comment>
<evidence type="ECO:0000259" key="10">
    <source>
        <dbReference type="PROSITE" id="PS51479"/>
    </source>
</evidence>
<evidence type="ECO:0000256" key="8">
    <source>
        <dbReference type="PROSITE-ProRule" id="PRU00812"/>
    </source>
</evidence>